<evidence type="ECO:0000256" key="2">
    <source>
        <dbReference type="ARBA" id="ARBA00022606"/>
    </source>
</evidence>
<dbReference type="EMBL" id="JADYXP020000001">
    <property type="protein sequence ID" value="KAL0133981.1"/>
    <property type="molecule type" value="Genomic_DNA"/>
</dbReference>
<keyword evidence="3 9" id="KW-0812">Transmembrane</keyword>
<feature type="transmembrane region" description="Helical" evidence="9">
    <location>
        <begin position="139"/>
        <end position="165"/>
    </location>
</feature>
<comment type="subcellular location">
    <subcellularLocation>
        <location evidence="9">Cell membrane</location>
        <topology evidence="9">Multi-pass membrane protein</topology>
    </subcellularLocation>
    <subcellularLocation>
        <location evidence="1">Membrane</location>
        <topology evidence="1">Multi-pass membrane protein</topology>
    </subcellularLocation>
</comment>
<keyword evidence="8 9" id="KW-0807">Transducer</keyword>
<dbReference type="GO" id="GO:0005549">
    <property type="term" value="F:odorant binding"/>
    <property type="evidence" value="ECO:0007669"/>
    <property type="project" value="InterPro"/>
</dbReference>
<evidence type="ECO:0000313" key="11">
    <source>
        <dbReference type="Proteomes" id="UP001430953"/>
    </source>
</evidence>
<evidence type="ECO:0000256" key="7">
    <source>
        <dbReference type="ARBA" id="ARBA00023170"/>
    </source>
</evidence>
<feature type="transmembrane region" description="Helical" evidence="9">
    <location>
        <begin position="223"/>
        <end position="243"/>
    </location>
</feature>
<keyword evidence="11" id="KW-1185">Reference proteome</keyword>
<feature type="transmembrane region" description="Helical" evidence="9">
    <location>
        <begin position="29"/>
        <end position="47"/>
    </location>
</feature>
<dbReference type="PANTHER" id="PTHR21137:SF42">
    <property type="entry name" value="ODORANT RECEPTOR 83A"/>
    <property type="match status" value="1"/>
</dbReference>
<keyword evidence="4 9" id="KW-0552">Olfaction</keyword>
<keyword evidence="6 9" id="KW-0472">Membrane</keyword>
<evidence type="ECO:0000256" key="4">
    <source>
        <dbReference type="ARBA" id="ARBA00022725"/>
    </source>
</evidence>
<comment type="similarity">
    <text evidence="9">Belongs to the insect chemoreceptor superfamily. Heteromeric odorant receptor channel (TC 1.A.69) family.</text>
</comment>
<organism evidence="10 11">
    <name type="scientific">Cardiocondyla obscurior</name>
    <dbReference type="NCBI Taxonomy" id="286306"/>
    <lineage>
        <taxon>Eukaryota</taxon>
        <taxon>Metazoa</taxon>
        <taxon>Ecdysozoa</taxon>
        <taxon>Arthropoda</taxon>
        <taxon>Hexapoda</taxon>
        <taxon>Insecta</taxon>
        <taxon>Pterygota</taxon>
        <taxon>Neoptera</taxon>
        <taxon>Endopterygota</taxon>
        <taxon>Hymenoptera</taxon>
        <taxon>Apocrita</taxon>
        <taxon>Aculeata</taxon>
        <taxon>Formicoidea</taxon>
        <taxon>Formicidae</taxon>
        <taxon>Myrmicinae</taxon>
        <taxon>Cardiocondyla</taxon>
    </lineage>
</organism>
<comment type="caution">
    <text evidence="9">Lacks conserved residue(s) required for the propagation of feature annotation.</text>
</comment>
<dbReference type="GO" id="GO:0007165">
    <property type="term" value="P:signal transduction"/>
    <property type="evidence" value="ECO:0007669"/>
    <property type="project" value="UniProtKB-KW"/>
</dbReference>
<dbReference type="GO" id="GO:0005886">
    <property type="term" value="C:plasma membrane"/>
    <property type="evidence" value="ECO:0007669"/>
    <property type="project" value="UniProtKB-SubCell"/>
</dbReference>
<evidence type="ECO:0000256" key="1">
    <source>
        <dbReference type="ARBA" id="ARBA00004141"/>
    </source>
</evidence>
<dbReference type="AlphaFoldDB" id="A0AAW2H3Q6"/>
<reference evidence="10 11" key="1">
    <citation type="submission" date="2023-03" db="EMBL/GenBank/DDBJ databases">
        <title>High recombination rates correlate with genetic variation in Cardiocondyla obscurior ants.</title>
        <authorList>
            <person name="Errbii M."/>
        </authorList>
    </citation>
    <scope>NUCLEOTIDE SEQUENCE [LARGE SCALE GENOMIC DNA]</scope>
    <source>
        <strain evidence="10">Alpha-2009</strain>
        <tissue evidence="10">Whole body</tissue>
    </source>
</reference>
<name>A0AAW2H3Q6_9HYME</name>
<dbReference type="InterPro" id="IPR004117">
    <property type="entry name" value="7tm6_olfct_rcpt"/>
</dbReference>
<keyword evidence="2 9" id="KW-0716">Sensory transduction</keyword>
<sequence length="346" mass="39308">MVVVFQYHQYSYVVAHFDVSNLTSLTDCLGLALANTLAFFKLICLWWNRRIFYNILTAMKRDWNDRVISDSYSVLAVVAAQSRRYSYVLIGIHILAGFFLSIGAYTIRMMTKIDNSREFPIKMKFSFEVLESPLFECVLATQILCILSIASVVGMINALLATLVIHVGGQVDIMRQAIMEVHSTNDLTISLNVFRDLVRRHRKIIALSNDIESLFSTISLLQLLWNTLIICCTGFMIILALSSSKAAMAILMKSMFLYIAKTLEVFVFCYAGEFLSSKSKSISDVVYESLWYDMVPSDRRILLFIMVRSQKRLTITAGKVFDLTLEGFMSVMKASASYMSVLHAMY</sequence>
<keyword evidence="7 9" id="KW-0675">Receptor</keyword>
<feature type="transmembrane region" description="Helical" evidence="9">
    <location>
        <begin position="87"/>
        <end position="107"/>
    </location>
</feature>
<proteinExistence type="inferred from homology"/>
<dbReference type="Proteomes" id="UP001430953">
    <property type="component" value="Unassembled WGS sequence"/>
</dbReference>
<dbReference type="PANTHER" id="PTHR21137">
    <property type="entry name" value="ODORANT RECEPTOR"/>
    <property type="match status" value="1"/>
</dbReference>
<evidence type="ECO:0000256" key="9">
    <source>
        <dbReference type="RuleBase" id="RU351113"/>
    </source>
</evidence>
<protein>
    <recommendedName>
        <fullName evidence="9">Odorant receptor</fullName>
    </recommendedName>
</protein>
<dbReference type="Pfam" id="PF02949">
    <property type="entry name" value="7tm_6"/>
    <property type="match status" value="1"/>
</dbReference>
<evidence type="ECO:0000256" key="6">
    <source>
        <dbReference type="ARBA" id="ARBA00023136"/>
    </source>
</evidence>
<evidence type="ECO:0000256" key="8">
    <source>
        <dbReference type="ARBA" id="ARBA00023224"/>
    </source>
</evidence>
<evidence type="ECO:0000313" key="10">
    <source>
        <dbReference type="EMBL" id="KAL0133981.1"/>
    </source>
</evidence>
<feature type="transmembrane region" description="Helical" evidence="9">
    <location>
        <begin position="255"/>
        <end position="275"/>
    </location>
</feature>
<dbReference type="GO" id="GO:0004984">
    <property type="term" value="F:olfactory receptor activity"/>
    <property type="evidence" value="ECO:0007669"/>
    <property type="project" value="InterPro"/>
</dbReference>
<comment type="caution">
    <text evidence="10">The sequence shown here is derived from an EMBL/GenBank/DDBJ whole genome shotgun (WGS) entry which is preliminary data.</text>
</comment>
<accession>A0AAW2H3Q6</accession>
<gene>
    <name evidence="10" type="ORF">PUN28_001119</name>
</gene>
<evidence type="ECO:0000256" key="3">
    <source>
        <dbReference type="ARBA" id="ARBA00022692"/>
    </source>
</evidence>
<evidence type="ECO:0000256" key="5">
    <source>
        <dbReference type="ARBA" id="ARBA00022989"/>
    </source>
</evidence>
<keyword evidence="5 9" id="KW-1133">Transmembrane helix</keyword>